<protein>
    <recommendedName>
        <fullName evidence="10">Ribosomal RNA small subunit methyltransferase E</fullName>
        <ecNumber evidence="10">2.1.1.193</ecNumber>
    </recommendedName>
</protein>
<comment type="function">
    <text evidence="8 10">Specifically methylates the N3 position of the uracil ring of uridine 1498 (m3U1498) in 16S rRNA. Acts on the fully assembled 30S ribosomal subunit.</text>
</comment>
<dbReference type="InterPro" id="IPR006700">
    <property type="entry name" value="RsmE"/>
</dbReference>
<evidence type="ECO:0000256" key="8">
    <source>
        <dbReference type="ARBA" id="ARBA00025699"/>
    </source>
</evidence>
<sequence>MYLFYEPDFSSNGNCLSQDESKHCIRVLRHQVGDLISVMDGKGSLYSAKIIDANPKKCLLSIEKTKHEERRPYAIHMAVAPTKNIDRFEWFLEKATEMGIEEITPLLCDRSERKVIKPERLEKVIIAASKQSRKAYTPKLNTLTGFSEFIKKIPASNSYIAHCEELPKELLKIAYKAHTDAIILIGPEGDFSTREINMAMEHQIRTISLGKERLRTETAATIGCATINIINQ</sequence>
<comment type="catalytic activity">
    <reaction evidence="9 10">
        <text>uridine(1498) in 16S rRNA + S-adenosyl-L-methionine = N(3)-methyluridine(1498) in 16S rRNA + S-adenosyl-L-homocysteine + H(+)</text>
        <dbReference type="Rhea" id="RHEA:42920"/>
        <dbReference type="Rhea" id="RHEA-COMP:10283"/>
        <dbReference type="Rhea" id="RHEA-COMP:10284"/>
        <dbReference type="ChEBI" id="CHEBI:15378"/>
        <dbReference type="ChEBI" id="CHEBI:57856"/>
        <dbReference type="ChEBI" id="CHEBI:59789"/>
        <dbReference type="ChEBI" id="CHEBI:65315"/>
        <dbReference type="ChEBI" id="CHEBI:74502"/>
        <dbReference type="EC" id="2.1.1.193"/>
    </reaction>
</comment>
<evidence type="ECO:0000256" key="10">
    <source>
        <dbReference type="PIRNR" id="PIRNR015601"/>
    </source>
</evidence>
<accession>W7Y5T5</accession>
<dbReference type="PANTHER" id="PTHR30027">
    <property type="entry name" value="RIBOSOMAL RNA SMALL SUBUNIT METHYLTRANSFERASE E"/>
    <property type="match status" value="1"/>
</dbReference>
<dbReference type="SUPFAM" id="SSF75217">
    <property type="entry name" value="alpha/beta knot"/>
    <property type="match status" value="1"/>
</dbReference>
<evidence type="ECO:0000259" key="11">
    <source>
        <dbReference type="Pfam" id="PF04452"/>
    </source>
</evidence>
<dbReference type="InterPro" id="IPR029026">
    <property type="entry name" value="tRNA_m1G_MTases_N"/>
</dbReference>
<dbReference type="NCBIfam" id="NF008702">
    <property type="entry name" value="PRK11713.6-1"/>
    <property type="match status" value="1"/>
</dbReference>
<evidence type="ECO:0000256" key="6">
    <source>
        <dbReference type="ARBA" id="ARBA00022679"/>
    </source>
</evidence>
<feature type="domain" description="Ribosomal RNA small subunit methyltransferase E PUA-like" evidence="12">
    <location>
        <begin position="17"/>
        <end position="63"/>
    </location>
</feature>
<dbReference type="AlphaFoldDB" id="W7Y5T5"/>
<keyword evidence="14" id="KW-1185">Reference proteome</keyword>
<dbReference type="Proteomes" id="UP000019402">
    <property type="component" value="Unassembled WGS sequence"/>
</dbReference>
<dbReference type="Pfam" id="PF20260">
    <property type="entry name" value="PUA_4"/>
    <property type="match status" value="1"/>
</dbReference>
<keyword evidence="3 10" id="KW-0963">Cytoplasm</keyword>
<keyword evidence="6 10" id="KW-0808">Transferase</keyword>
<comment type="caution">
    <text evidence="13">The sequence shown here is derived from an EMBL/GenBank/DDBJ whole genome shotgun (WGS) entry which is preliminary data.</text>
</comment>
<dbReference type="InterPro" id="IPR046886">
    <property type="entry name" value="RsmE_MTase_dom"/>
</dbReference>
<evidence type="ECO:0000256" key="5">
    <source>
        <dbReference type="ARBA" id="ARBA00022603"/>
    </source>
</evidence>
<evidence type="ECO:0000256" key="1">
    <source>
        <dbReference type="ARBA" id="ARBA00004496"/>
    </source>
</evidence>
<evidence type="ECO:0000256" key="3">
    <source>
        <dbReference type="ARBA" id="ARBA00022490"/>
    </source>
</evidence>
<dbReference type="SUPFAM" id="SSF88697">
    <property type="entry name" value="PUA domain-like"/>
    <property type="match status" value="1"/>
</dbReference>
<keyword evidence="4 10" id="KW-0698">rRNA processing</keyword>
<dbReference type="Gene3D" id="2.40.240.20">
    <property type="entry name" value="Hypothetical PUA domain-like, domain 1"/>
    <property type="match status" value="1"/>
</dbReference>
<comment type="subcellular location">
    <subcellularLocation>
        <location evidence="1 10">Cytoplasm</location>
    </subcellularLocation>
</comment>
<evidence type="ECO:0000259" key="12">
    <source>
        <dbReference type="Pfam" id="PF20260"/>
    </source>
</evidence>
<dbReference type="NCBIfam" id="TIGR00046">
    <property type="entry name" value="RsmE family RNA methyltransferase"/>
    <property type="match status" value="1"/>
</dbReference>
<dbReference type="Gene3D" id="3.40.1280.10">
    <property type="match status" value="1"/>
</dbReference>
<dbReference type="eggNOG" id="COG1385">
    <property type="taxonomic scope" value="Bacteria"/>
</dbReference>
<evidence type="ECO:0000313" key="14">
    <source>
        <dbReference type="Proteomes" id="UP000019402"/>
    </source>
</evidence>
<dbReference type="PIRSF" id="PIRSF015601">
    <property type="entry name" value="MTase_slr0722"/>
    <property type="match status" value="1"/>
</dbReference>
<evidence type="ECO:0000256" key="7">
    <source>
        <dbReference type="ARBA" id="ARBA00022691"/>
    </source>
</evidence>
<dbReference type="InterPro" id="IPR029028">
    <property type="entry name" value="Alpha/beta_knot_MTases"/>
</dbReference>
<dbReference type="EMBL" id="BAMD01000024">
    <property type="protein sequence ID" value="GAF03507.1"/>
    <property type="molecule type" value="Genomic_DNA"/>
</dbReference>
<dbReference type="STRING" id="869213.GCA_000517085_00964"/>
<feature type="domain" description="Ribosomal RNA small subunit methyltransferase E methyltransferase" evidence="11">
    <location>
        <begin position="70"/>
        <end position="227"/>
    </location>
</feature>
<dbReference type="GO" id="GO:0005737">
    <property type="term" value="C:cytoplasm"/>
    <property type="evidence" value="ECO:0007669"/>
    <property type="project" value="UniProtKB-SubCell"/>
</dbReference>
<evidence type="ECO:0000256" key="4">
    <source>
        <dbReference type="ARBA" id="ARBA00022552"/>
    </source>
</evidence>
<dbReference type="InterPro" id="IPR015947">
    <property type="entry name" value="PUA-like_sf"/>
</dbReference>
<gene>
    <name evidence="13" type="ORF">JCM21142_52184</name>
</gene>
<dbReference type="GO" id="GO:0070042">
    <property type="term" value="F:rRNA (uridine-N3-)-methyltransferase activity"/>
    <property type="evidence" value="ECO:0007669"/>
    <property type="project" value="TreeGrafter"/>
</dbReference>
<dbReference type="RefSeq" id="WP_027470901.1">
    <property type="nucleotide sequence ID" value="NZ_BAMD01000024.1"/>
</dbReference>
<evidence type="ECO:0000313" key="13">
    <source>
        <dbReference type="EMBL" id="GAF03507.1"/>
    </source>
</evidence>
<dbReference type="Pfam" id="PF04452">
    <property type="entry name" value="Methyltrans_RNA"/>
    <property type="match status" value="1"/>
</dbReference>
<proteinExistence type="inferred from homology"/>
<keyword evidence="5 10" id="KW-0489">Methyltransferase</keyword>
<organism evidence="13 14">
    <name type="scientific">Saccharicrinis fermentans DSM 9555 = JCM 21142</name>
    <dbReference type="NCBI Taxonomy" id="869213"/>
    <lineage>
        <taxon>Bacteria</taxon>
        <taxon>Pseudomonadati</taxon>
        <taxon>Bacteroidota</taxon>
        <taxon>Bacteroidia</taxon>
        <taxon>Marinilabiliales</taxon>
        <taxon>Marinilabiliaceae</taxon>
        <taxon>Saccharicrinis</taxon>
    </lineage>
</organism>
<dbReference type="GO" id="GO:0070475">
    <property type="term" value="P:rRNA base methylation"/>
    <property type="evidence" value="ECO:0007669"/>
    <property type="project" value="TreeGrafter"/>
</dbReference>
<comment type="similarity">
    <text evidence="2 10">Belongs to the RNA methyltransferase RsmE family.</text>
</comment>
<evidence type="ECO:0000256" key="2">
    <source>
        <dbReference type="ARBA" id="ARBA00005528"/>
    </source>
</evidence>
<keyword evidence="7 10" id="KW-0949">S-adenosyl-L-methionine</keyword>
<name>W7Y5T5_9BACT</name>
<evidence type="ECO:0000256" key="9">
    <source>
        <dbReference type="ARBA" id="ARBA00047944"/>
    </source>
</evidence>
<dbReference type="PANTHER" id="PTHR30027:SF3">
    <property type="entry name" value="16S RRNA (URACIL(1498)-N(3))-METHYLTRANSFERASE"/>
    <property type="match status" value="1"/>
</dbReference>
<dbReference type="InterPro" id="IPR046887">
    <property type="entry name" value="RsmE_PUA-like"/>
</dbReference>
<dbReference type="CDD" id="cd18084">
    <property type="entry name" value="RsmE-like"/>
    <property type="match status" value="1"/>
</dbReference>
<dbReference type="EC" id="2.1.1.193" evidence="10"/>
<reference evidence="13 14" key="1">
    <citation type="journal article" date="2014" name="Genome Announc.">
        <title>Draft Genome Sequence of Cytophaga fermentans JCM 21142T, a Facultative Anaerobe Isolated from Marine Mud.</title>
        <authorList>
            <person name="Starns D."/>
            <person name="Oshima K."/>
            <person name="Suda W."/>
            <person name="Iino T."/>
            <person name="Yuki M."/>
            <person name="Inoue J."/>
            <person name="Kitamura K."/>
            <person name="Iida T."/>
            <person name="Darby A."/>
            <person name="Hattori M."/>
            <person name="Ohkuma M."/>
        </authorList>
    </citation>
    <scope>NUCLEOTIDE SEQUENCE [LARGE SCALE GENOMIC DNA]</scope>
    <source>
        <strain evidence="13 14">JCM 21142</strain>
    </source>
</reference>
<dbReference type="OrthoDB" id="9815641at2"/>